<keyword evidence="2" id="KW-1185">Reference proteome</keyword>
<gene>
    <name evidence="1" type="ORF">SEA_DAUDAU_50</name>
</gene>
<reference evidence="1 2" key="1">
    <citation type="submission" date="2017-08" db="EMBL/GenBank/DDBJ databases">
        <authorList>
            <person name="Li A."/>
            <person name="King A.R."/>
            <person name="Webb M.E."/>
            <person name="Bhuiyan S."/>
            <person name="Layton S.R."/>
            <person name="Kim T."/>
            <person name="Hughes L.E."/>
            <person name="Garlena R.A."/>
            <person name="Russell D.A."/>
            <person name="Pope W.H."/>
            <person name="Jacobs-Sera D."/>
            <person name="Hendrix R.W."/>
            <person name="Hatfull G.F."/>
        </authorList>
    </citation>
    <scope>NUCLEOTIDE SEQUENCE [LARGE SCALE GENOMIC DNA]</scope>
</reference>
<dbReference type="Proteomes" id="UP000229313">
    <property type="component" value="Segment"/>
</dbReference>
<organism evidence="1 2">
    <name type="scientific">Streptomyces phage Daudau</name>
    <dbReference type="NCBI Taxonomy" id="2041206"/>
    <lineage>
        <taxon>Viruses</taxon>
        <taxon>Duplodnaviria</taxon>
        <taxon>Heunggongvirae</taxon>
        <taxon>Uroviricota</taxon>
        <taxon>Caudoviricetes</taxon>
        <taxon>Arquatrovirinae</taxon>
        <taxon>Caelumvirus</taxon>
        <taxon>Caelumvirus daudau</taxon>
    </lineage>
</organism>
<evidence type="ECO:0000313" key="1">
    <source>
        <dbReference type="EMBL" id="ATI18751.1"/>
    </source>
</evidence>
<protein>
    <submittedName>
        <fullName evidence="1">Uncharacterized protein</fullName>
    </submittedName>
</protein>
<accession>A0A291LHD0</accession>
<proteinExistence type="predicted"/>
<evidence type="ECO:0000313" key="2">
    <source>
        <dbReference type="Proteomes" id="UP000229313"/>
    </source>
</evidence>
<sequence>MATTERDETAVKPEDCELGSLMWDIRKDVPGVVMGHHGGDRVQLRPINGGTEWDAFQVRKLTAREELRIRNSARNELTRRTR</sequence>
<dbReference type="EMBL" id="MF766045">
    <property type="protein sequence ID" value="ATI18751.1"/>
    <property type="molecule type" value="Genomic_DNA"/>
</dbReference>
<name>A0A291LHD0_9CAUD</name>